<dbReference type="EMBL" id="JACSQS010000007">
    <property type="protein sequence ID" value="MBD7954318.1"/>
    <property type="molecule type" value="Genomic_DNA"/>
</dbReference>
<accession>A0A8X8FVL9</accession>
<name>A0A8X8FVL9_9GAMM</name>
<comment type="caution">
    <text evidence="1">The sequence shown here is derived from an EMBL/GenBank/DDBJ whole genome shotgun (WGS) entry which is preliminary data.</text>
</comment>
<dbReference type="Proteomes" id="UP000636938">
    <property type="component" value="Unassembled WGS sequence"/>
</dbReference>
<reference evidence="1 2" key="1">
    <citation type="submission" date="2020-08" db="EMBL/GenBank/DDBJ databases">
        <title>A Genomic Blueprint of the Chicken Gut Microbiome.</title>
        <authorList>
            <person name="Gilroy R."/>
            <person name="Ravi A."/>
            <person name="Getino M."/>
            <person name="Pursley I."/>
            <person name="Horton D.L."/>
            <person name="Alikhan N.-F."/>
            <person name="Baker D."/>
            <person name="Gharbi K."/>
            <person name="Hall N."/>
            <person name="Watson M."/>
            <person name="Adriaenssens E.M."/>
            <person name="Foster-Nyarko E."/>
            <person name="Jarju S."/>
            <person name="Secka A."/>
            <person name="Antonio M."/>
            <person name="Oren A."/>
            <person name="Chaudhuri R."/>
            <person name="La Ragione R.M."/>
            <person name="Hildebrand F."/>
            <person name="Pallen M.J."/>
        </authorList>
    </citation>
    <scope>NUCLEOTIDE SEQUENCE [LARGE SCALE GENOMIC DNA]</scope>
    <source>
        <strain evidence="1 2">Sa5BUN4</strain>
    </source>
</reference>
<dbReference type="RefSeq" id="WP_191770538.1">
    <property type="nucleotide sequence ID" value="NZ_JACSQS010000007.1"/>
</dbReference>
<organism evidence="1 2">
    <name type="scientific">Stenotrophomonas lacuserhaii</name>
    <dbReference type="NCBI Taxonomy" id="2760084"/>
    <lineage>
        <taxon>Bacteria</taxon>
        <taxon>Pseudomonadati</taxon>
        <taxon>Pseudomonadota</taxon>
        <taxon>Gammaproteobacteria</taxon>
        <taxon>Lysobacterales</taxon>
        <taxon>Lysobacteraceae</taxon>
        <taxon>Stenotrophomonas</taxon>
    </lineage>
</organism>
<protein>
    <submittedName>
        <fullName evidence="1">Uncharacterized protein</fullName>
    </submittedName>
</protein>
<proteinExistence type="predicted"/>
<dbReference type="AlphaFoldDB" id="A0A8X8FVL9"/>
<keyword evidence="2" id="KW-1185">Reference proteome</keyword>
<sequence length="103" mass="11588">MNDHSEMLQQRVERCEIETQAALGYIKALEYGLHSLIATLPHTSDLERLWAAILAEPRVTRKDQSASDLRCAAMRQAMAALTELIHSRRGVHPPMAEESTPHD</sequence>
<evidence type="ECO:0000313" key="2">
    <source>
        <dbReference type="Proteomes" id="UP000636938"/>
    </source>
</evidence>
<evidence type="ECO:0000313" key="1">
    <source>
        <dbReference type="EMBL" id="MBD7954318.1"/>
    </source>
</evidence>
<gene>
    <name evidence="1" type="ORF">H9654_08870</name>
</gene>